<dbReference type="InterPro" id="IPR055289">
    <property type="entry name" value="OFD1"/>
</dbReference>
<dbReference type="Proteomes" id="UP000261380">
    <property type="component" value="Unplaced"/>
</dbReference>
<dbReference type="Gene3D" id="1.20.960.40">
    <property type="match status" value="1"/>
</dbReference>
<reference evidence="1" key="2">
    <citation type="submission" date="2025-09" db="UniProtKB">
        <authorList>
            <consortium name="Ensembl"/>
        </authorList>
    </citation>
    <scope>IDENTIFICATION</scope>
</reference>
<protein>
    <submittedName>
        <fullName evidence="1">Uncharacterized protein</fullName>
    </submittedName>
</protein>
<dbReference type="GO" id="GO:0036064">
    <property type="term" value="C:ciliary basal body"/>
    <property type="evidence" value="ECO:0007669"/>
    <property type="project" value="TreeGrafter"/>
</dbReference>
<dbReference type="GeneTree" id="ENSGT00940000165039"/>
<evidence type="ECO:0000313" key="1">
    <source>
        <dbReference type="Ensembl" id="ENSXCOP00000025500.1"/>
    </source>
</evidence>
<organism evidence="1 2">
    <name type="scientific">Xiphophorus couchianus</name>
    <name type="common">Monterrey platyfish</name>
    <dbReference type="NCBI Taxonomy" id="32473"/>
    <lineage>
        <taxon>Eukaryota</taxon>
        <taxon>Metazoa</taxon>
        <taxon>Chordata</taxon>
        <taxon>Craniata</taxon>
        <taxon>Vertebrata</taxon>
        <taxon>Euteleostomi</taxon>
        <taxon>Actinopterygii</taxon>
        <taxon>Neopterygii</taxon>
        <taxon>Teleostei</taxon>
        <taxon>Neoteleostei</taxon>
        <taxon>Acanthomorphata</taxon>
        <taxon>Ovalentaria</taxon>
        <taxon>Atherinomorphae</taxon>
        <taxon>Cyprinodontiformes</taxon>
        <taxon>Poeciliidae</taxon>
        <taxon>Poeciliinae</taxon>
        <taxon>Xiphophorus</taxon>
    </lineage>
</organism>
<dbReference type="GO" id="GO:0060287">
    <property type="term" value="P:epithelial cilium movement involved in determination of left/right asymmetry"/>
    <property type="evidence" value="ECO:0007669"/>
    <property type="project" value="TreeGrafter"/>
</dbReference>
<name>A0A3B5MYQ2_9TELE</name>
<dbReference type="STRING" id="32473.ENSXCOP00000025500"/>
<sequence length="141" mass="15861">MLLDSHMFSSTKSRDALSPEELRKRLYQTFKNKGVLDTLKVQLRNQLIQELKSPHSKGQNPALRPLPGASDTLLLSACNTIVADHLRTLGYEYTLSIFCPESGVCKDEVCMTKENLLQILKFSPSTAFFTSMVINHSKCKI</sequence>
<dbReference type="GO" id="GO:0005576">
    <property type="term" value="C:extracellular region"/>
    <property type="evidence" value="ECO:0007669"/>
    <property type="project" value="GOC"/>
</dbReference>
<evidence type="ECO:0000313" key="2">
    <source>
        <dbReference type="Proteomes" id="UP000261380"/>
    </source>
</evidence>
<dbReference type="GO" id="GO:0005813">
    <property type="term" value="C:centrosome"/>
    <property type="evidence" value="ECO:0007669"/>
    <property type="project" value="TreeGrafter"/>
</dbReference>
<dbReference type="AlphaFoldDB" id="A0A3B5MYQ2"/>
<dbReference type="PANTHER" id="PTHR39063">
    <property type="entry name" value="ORAL-FACIAL-DIGITAL SYNDROME 1 PROTEIN HOMOLOG"/>
    <property type="match status" value="1"/>
</dbReference>
<dbReference type="PROSITE" id="PS50896">
    <property type="entry name" value="LISH"/>
    <property type="match status" value="1"/>
</dbReference>
<dbReference type="Pfam" id="PF16045">
    <property type="entry name" value="LisH_2"/>
    <property type="match status" value="1"/>
</dbReference>
<reference evidence="1" key="1">
    <citation type="submission" date="2025-08" db="UniProtKB">
        <authorList>
            <consortium name="Ensembl"/>
        </authorList>
    </citation>
    <scope>IDENTIFICATION</scope>
</reference>
<dbReference type="PANTHER" id="PTHR39063:SF1">
    <property type="entry name" value="OFD1 CENTRIOLE AND CENTRIOLAR SATELLITE PROTEIN"/>
    <property type="match status" value="1"/>
</dbReference>
<accession>A0A3B5MYQ2</accession>
<proteinExistence type="predicted"/>
<keyword evidence="2" id="KW-1185">Reference proteome</keyword>
<dbReference type="Ensembl" id="ENSXCOT00000025807.1">
    <property type="protein sequence ID" value="ENSXCOP00000025500.1"/>
    <property type="gene ID" value="ENSXCOG00000019052.1"/>
</dbReference>
<dbReference type="InterPro" id="IPR006594">
    <property type="entry name" value="LisH"/>
</dbReference>